<feature type="transmembrane region" description="Helical" evidence="6">
    <location>
        <begin position="200"/>
        <end position="223"/>
    </location>
</feature>
<proteinExistence type="predicted"/>
<reference evidence="7 8" key="1">
    <citation type="submission" date="2019-06" db="EMBL/GenBank/DDBJ databases">
        <title>Rhodococcus spaelei sp. nov., isolated from a cave.</title>
        <authorList>
            <person name="Lee S.D."/>
        </authorList>
    </citation>
    <scope>NUCLEOTIDE SEQUENCE [LARGE SCALE GENOMIC DNA]</scope>
    <source>
        <strain evidence="7 8">C9-5</strain>
    </source>
</reference>
<keyword evidence="8" id="KW-1185">Reference proteome</keyword>
<evidence type="ECO:0000256" key="1">
    <source>
        <dbReference type="ARBA" id="ARBA00004141"/>
    </source>
</evidence>
<evidence type="ECO:0000256" key="2">
    <source>
        <dbReference type="ARBA" id="ARBA00022448"/>
    </source>
</evidence>
<keyword evidence="5 6" id="KW-0472">Membrane</keyword>
<dbReference type="GO" id="GO:0034755">
    <property type="term" value="P:iron ion transmembrane transport"/>
    <property type="evidence" value="ECO:0007669"/>
    <property type="project" value="TreeGrafter"/>
</dbReference>
<feature type="transmembrane region" description="Helical" evidence="6">
    <location>
        <begin position="332"/>
        <end position="350"/>
    </location>
</feature>
<dbReference type="GO" id="GO:0015086">
    <property type="term" value="F:cadmium ion transmembrane transporter activity"/>
    <property type="evidence" value="ECO:0007669"/>
    <property type="project" value="TreeGrafter"/>
</dbReference>
<dbReference type="PANTHER" id="PTHR11706:SF33">
    <property type="entry name" value="NATURAL RESISTANCE-ASSOCIATED MACROPHAGE PROTEIN 2"/>
    <property type="match status" value="1"/>
</dbReference>
<dbReference type="Proteomes" id="UP000316256">
    <property type="component" value="Unassembled WGS sequence"/>
</dbReference>
<name>A0A541B9Q4_9NOCA</name>
<dbReference type="OrthoDB" id="9787548at2"/>
<feature type="transmembrane region" description="Helical" evidence="6">
    <location>
        <begin position="20"/>
        <end position="38"/>
    </location>
</feature>
<comment type="caution">
    <text evidence="7">The sequence shown here is derived from an EMBL/GenBank/DDBJ whole genome shotgun (WGS) entry which is preliminary data.</text>
</comment>
<evidence type="ECO:0000313" key="8">
    <source>
        <dbReference type="Proteomes" id="UP000316256"/>
    </source>
</evidence>
<dbReference type="NCBIfam" id="NF001923">
    <property type="entry name" value="PRK00701.1"/>
    <property type="match status" value="1"/>
</dbReference>
<evidence type="ECO:0000256" key="6">
    <source>
        <dbReference type="SAM" id="Phobius"/>
    </source>
</evidence>
<feature type="transmembrane region" description="Helical" evidence="6">
    <location>
        <begin position="129"/>
        <end position="148"/>
    </location>
</feature>
<dbReference type="RefSeq" id="WP_142098430.1">
    <property type="nucleotide sequence ID" value="NZ_VIGH01000004.1"/>
</dbReference>
<evidence type="ECO:0000256" key="4">
    <source>
        <dbReference type="ARBA" id="ARBA00022989"/>
    </source>
</evidence>
<feature type="transmembrane region" description="Helical" evidence="6">
    <location>
        <begin position="58"/>
        <end position="80"/>
    </location>
</feature>
<keyword evidence="2" id="KW-0813">Transport</keyword>
<sequence>MESVRTVDLASPPVRRGAGLGRLIALLGPAFVAAIAYVDPGNVASNLTAGAKYGYLLVWVLVMANAMAVLVQYLSAKLGLVTGRSLPELLGEQLGRRRRKAFWLQAELAAVATDLAEVIGGAIALNLLFGVPLPLGGLITGAVSMAILSTQARGQRTFEFVVMGLLAIITLGFVSGLAFTDVSTSEAMAGLVPRFDGAETVLLAASMLGATVMPHAIYVHSALARDRHGRGIRPALLPRLLKATKLDVGAALLVAGTVNIAMLLLAASALRGVDGTDTIEGAHAAISSALGPAVGVVFAIGLLASGLASTSVGCAAGAEIMHGLLHMRIPMLLRRTVVLIPALIVLSIGADPTMSLVVSQVVLSFCIPFALVPLVRMTADRELMGEHVNRRGTTLAAWTATAVIVALNAALLVLTVTQ</sequence>
<feature type="transmembrane region" description="Helical" evidence="6">
    <location>
        <begin position="290"/>
        <end position="320"/>
    </location>
</feature>
<feature type="transmembrane region" description="Helical" evidence="6">
    <location>
        <begin position="160"/>
        <end position="180"/>
    </location>
</feature>
<keyword evidence="4 6" id="KW-1133">Transmembrane helix</keyword>
<dbReference type="InterPro" id="IPR001046">
    <property type="entry name" value="NRAMP_fam"/>
</dbReference>
<dbReference type="Pfam" id="PF01566">
    <property type="entry name" value="Nramp"/>
    <property type="match status" value="1"/>
</dbReference>
<keyword evidence="3 6" id="KW-0812">Transmembrane</keyword>
<feature type="transmembrane region" description="Helical" evidence="6">
    <location>
        <begin position="101"/>
        <end position="123"/>
    </location>
</feature>
<feature type="transmembrane region" description="Helical" evidence="6">
    <location>
        <begin position="356"/>
        <end position="375"/>
    </location>
</feature>
<dbReference type="PANTHER" id="PTHR11706">
    <property type="entry name" value="SOLUTE CARRIER PROTEIN FAMILY 11 MEMBER"/>
    <property type="match status" value="1"/>
</dbReference>
<comment type="subcellular location">
    <subcellularLocation>
        <location evidence="1">Membrane</location>
        <topology evidence="1">Multi-pass membrane protein</topology>
    </subcellularLocation>
</comment>
<dbReference type="EMBL" id="VIGH01000004">
    <property type="protein sequence ID" value="TQF69044.1"/>
    <property type="molecule type" value="Genomic_DNA"/>
</dbReference>
<protein>
    <submittedName>
        <fullName evidence="7">Mn(2+) uptake NRAMP transporter MntH</fullName>
    </submittedName>
</protein>
<evidence type="ECO:0000256" key="3">
    <source>
        <dbReference type="ARBA" id="ARBA00022692"/>
    </source>
</evidence>
<accession>A0A541B9Q4</accession>
<evidence type="ECO:0000313" key="7">
    <source>
        <dbReference type="EMBL" id="TQF69044.1"/>
    </source>
</evidence>
<feature type="transmembrane region" description="Helical" evidence="6">
    <location>
        <begin position="395"/>
        <end position="416"/>
    </location>
</feature>
<organism evidence="7 8">
    <name type="scientific">Rhodococcus spelaei</name>
    <dbReference type="NCBI Taxonomy" id="2546320"/>
    <lineage>
        <taxon>Bacteria</taxon>
        <taxon>Bacillati</taxon>
        <taxon>Actinomycetota</taxon>
        <taxon>Actinomycetes</taxon>
        <taxon>Mycobacteriales</taxon>
        <taxon>Nocardiaceae</taxon>
        <taxon>Rhodococcus</taxon>
    </lineage>
</organism>
<feature type="transmembrane region" description="Helical" evidence="6">
    <location>
        <begin position="248"/>
        <end position="270"/>
    </location>
</feature>
<dbReference type="GO" id="GO:0005886">
    <property type="term" value="C:plasma membrane"/>
    <property type="evidence" value="ECO:0007669"/>
    <property type="project" value="TreeGrafter"/>
</dbReference>
<dbReference type="AlphaFoldDB" id="A0A541B9Q4"/>
<dbReference type="PRINTS" id="PR00447">
    <property type="entry name" value="NATRESASSCMP"/>
</dbReference>
<gene>
    <name evidence="7" type="primary">mntH</name>
    <name evidence="7" type="ORF">FK531_09685</name>
</gene>
<evidence type="ECO:0000256" key="5">
    <source>
        <dbReference type="ARBA" id="ARBA00023136"/>
    </source>
</evidence>
<dbReference type="GO" id="GO:0005384">
    <property type="term" value="F:manganese ion transmembrane transporter activity"/>
    <property type="evidence" value="ECO:0007669"/>
    <property type="project" value="TreeGrafter"/>
</dbReference>
<dbReference type="NCBIfam" id="NF037982">
    <property type="entry name" value="Nramp_1"/>
    <property type="match status" value="2"/>
</dbReference>